<keyword evidence="6" id="KW-0479">Metal-binding</keyword>
<evidence type="ECO:0000313" key="16">
    <source>
        <dbReference type="EMBL" id="KAK4525454.1"/>
    </source>
</evidence>
<dbReference type="PANTHER" id="PTHR23076:SF37">
    <property type="entry name" value="ATP-DEPENDENT ZINC METALLOPROTEASE FTSH 4, MITOCHONDRIAL"/>
    <property type="match status" value="1"/>
</dbReference>
<dbReference type="AlphaFoldDB" id="A0AAV9IDQ4"/>
<feature type="signal peptide" evidence="14">
    <location>
        <begin position="1"/>
        <end position="18"/>
    </location>
</feature>
<dbReference type="SMART" id="SM00382">
    <property type="entry name" value="AAA"/>
    <property type="match status" value="1"/>
</dbReference>
<comment type="similarity">
    <text evidence="3">In the C-terminal section; belongs to the peptidase M41 family.</text>
</comment>
<feature type="compositionally biased region" description="Low complexity" evidence="13">
    <location>
        <begin position="767"/>
        <end position="778"/>
    </location>
</feature>
<dbReference type="Gene3D" id="1.10.8.60">
    <property type="match status" value="1"/>
</dbReference>
<dbReference type="InterPro" id="IPR041569">
    <property type="entry name" value="AAA_lid_3"/>
</dbReference>
<evidence type="ECO:0000256" key="3">
    <source>
        <dbReference type="ARBA" id="ARBA00010044"/>
    </source>
</evidence>
<keyword evidence="12" id="KW-0496">Mitochondrion</keyword>
<dbReference type="Pfam" id="PF17862">
    <property type="entry name" value="AAA_lid_3"/>
    <property type="match status" value="1"/>
</dbReference>
<dbReference type="PANTHER" id="PTHR23076">
    <property type="entry name" value="METALLOPROTEASE M41 FTSH"/>
    <property type="match status" value="1"/>
</dbReference>
<organism evidence="16 17">
    <name type="scientific">Galdieria yellowstonensis</name>
    <dbReference type="NCBI Taxonomy" id="3028027"/>
    <lineage>
        <taxon>Eukaryota</taxon>
        <taxon>Rhodophyta</taxon>
        <taxon>Bangiophyceae</taxon>
        <taxon>Galdieriales</taxon>
        <taxon>Galdieriaceae</taxon>
        <taxon>Galdieria</taxon>
    </lineage>
</organism>
<dbReference type="InterPro" id="IPR000642">
    <property type="entry name" value="Peptidase_M41"/>
</dbReference>
<keyword evidence="5" id="KW-0645">Protease</keyword>
<dbReference type="Pfam" id="PF00004">
    <property type="entry name" value="AAA"/>
    <property type="match status" value="1"/>
</dbReference>
<dbReference type="InterPro" id="IPR027417">
    <property type="entry name" value="P-loop_NTPase"/>
</dbReference>
<evidence type="ECO:0000256" key="2">
    <source>
        <dbReference type="ARBA" id="ARBA00004173"/>
    </source>
</evidence>
<dbReference type="GO" id="GO:0005739">
    <property type="term" value="C:mitochondrion"/>
    <property type="evidence" value="ECO:0007669"/>
    <property type="project" value="UniProtKB-SubCell"/>
</dbReference>
<dbReference type="HAMAP" id="MF_01458">
    <property type="entry name" value="FtsH"/>
    <property type="match status" value="1"/>
</dbReference>
<comment type="similarity">
    <text evidence="4">In the N-terminal section; belongs to the AAA ATPase family.</text>
</comment>
<dbReference type="PROSITE" id="PS00674">
    <property type="entry name" value="AAA"/>
    <property type="match status" value="1"/>
</dbReference>
<dbReference type="GO" id="GO:0045037">
    <property type="term" value="P:protein import into chloroplast stroma"/>
    <property type="evidence" value="ECO:0007669"/>
    <property type="project" value="TreeGrafter"/>
</dbReference>
<dbReference type="SUPFAM" id="SSF52540">
    <property type="entry name" value="P-loop containing nucleoside triphosphate hydrolases"/>
    <property type="match status" value="1"/>
</dbReference>
<comment type="cofactor">
    <cofactor evidence="1">
        <name>Zn(2+)</name>
        <dbReference type="ChEBI" id="CHEBI:29105"/>
    </cofactor>
</comment>
<keyword evidence="14" id="KW-0732">Signal</keyword>
<dbReference type="NCBIfam" id="TIGR01241">
    <property type="entry name" value="FtsH_fam"/>
    <property type="match status" value="1"/>
</dbReference>
<dbReference type="SUPFAM" id="SSF140990">
    <property type="entry name" value="FtsH protease domain-like"/>
    <property type="match status" value="1"/>
</dbReference>
<evidence type="ECO:0000256" key="7">
    <source>
        <dbReference type="ARBA" id="ARBA00022741"/>
    </source>
</evidence>
<comment type="caution">
    <text evidence="16">The sequence shown here is derived from an EMBL/GenBank/DDBJ whole genome shotgun (WGS) entry which is preliminary data.</text>
</comment>
<evidence type="ECO:0000256" key="9">
    <source>
        <dbReference type="ARBA" id="ARBA00022833"/>
    </source>
</evidence>
<dbReference type="GO" id="GO:0004222">
    <property type="term" value="F:metalloendopeptidase activity"/>
    <property type="evidence" value="ECO:0007669"/>
    <property type="project" value="InterPro"/>
</dbReference>
<gene>
    <name evidence="16" type="ORF">GAYE_SCF12G3362</name>
</gene>
<dbReference type="FunFam" id="1.20.58.760:FF:000002">
    <property type="entry name" value="ATP-dependent zinc metalloprotease FtsH"/>
    <property type="match status" value="1"/>
</dbReference>
<keyword evidence="11" id="KW-0482">Metalloprotease</keyword>
<sequence>MWWWWWSKNHLVLKTAYSLYLSERQLLRKRNLWQKRHFRYSLSGRKLNKLERDAQLYPTDPSRVAALLRALNEAGESEKVIRQIEGGGLQVTSEDVVKEYIKALIQTGRFDRSHLADVLERAGYSPQMALEYARDLPSQTTGIGGGGLGDMSSYGNAANMLQRGYHPPTTSGGTGWRTTLQNDYGSMRAVPTTASVMEHNMKQASPSSSTTSAATNRGYLPIAGSPEEPIHVALAEPSTKSQFWKLVRSVAVFFIVISGLGALFEERSVGKGLGLHTEIQPEQVGNSPKRFEDVKGCDEAKAELEEIVHYLRSPETFTRLGGKLPKGVLLVGPPGTGKTLLARAIAGEAGVPFFYASGSEFEEMFVGVGARRVRELFGAAKKKAPCIVFIDEIDAIGGTRNPKDQQYMKMTLNQLLVELDGFNPNEGIIVIGATNFPESLDKALVRPGRFDRHVVVPNPDVEGRRQILELHTKNIKLGNDVDLSIIARGTPGFSGAELANLANMAALKAALEGAAAVGMQHLEYAKDKILMGAERKSAAISEDSRRLTAYHEGGHALVACFTTGALPIHKATIVPRGVSLGMVSQLPEADMTSISRRQMIAKLAVAMGGRAAEELIFGDDNVTSGAESDFTQATKLAEAMVTRYGMSDKIGKFVLDRETESPEMRSLIDAEMKKLLDEAYNHAKQVLTEHKEELHRLAKALLEKETLTADEVKKVVYSVQYTKQESKTSKHVASLGNLSQGQKRGGSGEEGERGMRNKSSLGETSPAAAAAAAAAAPQ</sequence>
<dbReference type="GO" id="GO:0009507">
    <property type="term" value="C:chloroplast"/>
    <property type="evidence" value="ECO:0007669"/>
    <property type="project" value="TreeGrafter"/>
</dbReference>
<evidence type="ECO:0000256" key="5">
    <source>
        <dbReference type="ARBA" id="ARBA00022670"/>
    </source>
</evidence>
<dbReference type="EMBL" id="JANCYU010000030">
    <property type="protein sequence ID" value="KAK4525454.1"/>
    <property type="molecule type" value="Genomic_DNA"/>
</dbReference>
<dbReference type="GO" id="GO:0005524">
    <property type="term" value="F:ATP binding"/>
    <property type="evidence" value="ECO:0007669"/>
    <property type="project" value="UniProtKB-KW"/>
</dbReference>
<keyword evidence="7" id="KW-0547">Nucleotide-binding</keyword>
<evidence type="ECO:0000256" key="14">
    <source>
        <dbReference type="SAM" id="SignalP"/>
    </source>
</evidence>
<proteinExistence type="inferred from homology"/>
<dbReference type="Proteomes" id="UP001300502">
    <property type="component" value="Unassembled WGS sequence"/>
</dbReference>
<dbReference type="InterPro" id="IPR005936">
    <property type="entry name" value="FtsH"/>
</dbReference>
<feature type="chain" id="PRO_5043888823" description="AAA+ ATPase domain-containing protein" evidence="14">
    <location>
        <begin position="19"/>
        <end position="778"/>
    </location>
</feature>
<evidence type="ECO:0000256" key="12">
    <source>
        <dbReference type="ARBA" id="ARBA00023128"/>
    </source>
</evidence>
<evidence type="ECO:0000313" key="17">
    <source>
        <dbReference type="Proteomes" id="UP001300502"/>
    </source>
</evidence>
<dbReference type="FunFam" id="3.40.50.300:FF:000175">
    <property type="entry name" value="ATP-dependent zinc metalloprotease FTSH 4"/>
    <property type="match status" value="1"/>
</dbReference>
<evidence type="ECO:0000256" key="4">
    <source>
        <dbReference type="ARBA" id="ARBA00010550"/>
    </source>
</evidence>
<evidence type="ECO:0000256" key="11">
    <source>
        <dbReference type="ARBA" id="ARBA00023049"/>
    </source>
</evidence>
<accession>A0AAV9IDQ4</accession>
<keyword evidence="8" id="KW-0378">Hydrolase</keyword>
<dbReference type="Pfam" id="PF01434">
    <property type="entry name" value="Peptidase_M41"/>
    <property type="match status" value="1"/>
</dbReference>
<feature type="compositionally biased region" description="Basic and acidic residues" evidence="13">
    <location>
        <begin position="746"/>
        <end position="755"/>
    </location>
</feature>
<evidence type="ECO:0000256" key="13">
    <source>
        <dbReference type="SAM" id="MobiDB-lite"/>
    </source>
</evidence>
<dbReference type="Gene3D" id="1.20.58.760">
    <property type="entry name" value="Peptidase M41"/>
    <property type="match status" value="1"/>
</dbReference>
<evidence type="ECO:0000256" key="8">
    <source>
        <dbReference type="ARBA" id="ARBA00022801"/>
    </source>
</evidence>
<feature type="domain" description="AAA+ ATPase" evidence="15">
    <location>
        <begin position="324"/>
        <end position="460"/>
    </location>
</feature>
<dbReference type="GO" id="GO:0004176">
    <property type="term" value="F:ATP-dependent peptidase activity"/>
    <property type="evidence" value="ECO:0007669"/>
    <property type="project" value="InterPro"/>
</dbReference>
<name>A0AAV9IDQ4_9RHOD</name>
<dbReference type="GO" id="GO:0016020">
    <property type="term" value="C:membrane"/>
    <property type="evidence" value="ECO:0007669"/>
    <property type="project" value="InterPro"/>
</dbReference>
<keyword evidence="10" id="KW-0067">ATP-binding</keyword>
<feature type="region of interest" description="Disordered" evidence="13">
    <location>
        <begin position="728"/>
        <end position="778"/>
    </location>
</feature>
<comment type="subcellular location">
    <subcellularLocation>
        <location evidence="2">Mitochondrion</location>
    </subcellularLocation>
</comment>
<dbReference type="InterPro" id="IPR037219">
    <property type="entry name" value="Peptidase_M41-like"/>
</dbReference>
<dbReference type="InterPro" id="IPR003960">
    <property type="entry name" value="ATPase_AAA_CS"/>
</dbReference>
<dbReference type="FunFam" id="1.10.8.60:FF:000001">
    <property type="entry name" value="ATP-dependent zinc metalloprotease FtsH"/>
    <property type="match status" value="1"/>
</dbReference>
<reference evidence="16 17" key="1">
    <citation type="submission" date="2022-07" db="EMBL/GenBank/DDBJ databases">
        <title>Genome-wide signatures of adaptation to extreme environments.</title>
        <authorList>
            <person name="Cho C.H."/>
            <person name="Yoon H.S."/>
        </authorList>
    </citation>
    <scope>NUCLEOTIDE SEQUENCE [LARGE SCALE GENOMIC DNA]</scope>
    <source>
        <strain evidence="16 17">108.79 E11</strain>
    </source>
</reference>
<evidence type="ECO:0000256" key="1">
    <source>
        <dbReference type="ARBA" id="ARBA00001947"/>
    </source>
</evidence>
<evidence type="ECO:0000256" key="6">
    <source>
        <dbReference type="ARBA" id="ARBA00022723"/>
    </source>
</evidence>
<dbReference type="CDD" id="cd19501">
    <property type="entry name" value="RecA-like_FtsH"/>
    <property type="match status" value="1"/>
</dbReference>
<keyword evidence="17" id="KW-1185">Reference proteome</keyword>
<keyword evidence="9" id="KW-0862">Zinc</keyword>
<dbReference type="Gene3D" id="3.40.50.300">
    <property type="entry name" value="P-loop containing nucleotide triphosphate hydrolases"/>
    <property type="match status" value="1"/>
</dbReference>
<protein>
    <recommendedName>
        <fullName evidence="15">AAA+ ATPase domain-containing protein</fullName>
    </recommendedName>
</protein>
<evidence type="ECO:0000259" key="15">
    <source>
        <dbReference type="SMART" id="SM00382"/>
    </source>
</evidence>
<dbReference type="InterPro" id="IPR003593">
    <property type="entry name" value="AAA+_ATPase"/>
</dbReference>
<dbReference type="GO" id="GO:0006508">
    <property type="term" value="P:proteolysis"/>
    <property type="evidence" value="ECO:0007669"/>
    <property type="project" value="UniProtKB-KW"/>
</dbReference>
<dbReference type="GO" id="GO:0016887">
    <property type="term" value="F:ATP hydrolysis activity"/>
    <property type="evidence" value="ECO:0007669"/>
    <property type="project" value="InterPro"/>
</dbReference>
<dbReference type="GO" id="GO:0046872">
    <property type="term" value="F:metal ion binding"/>
    <property type="evidence" value="ECO:0007669"/>
    <property type="project" value="UniProtKB-KW"/>
</dbReference>
<dbReference type="InterPro" id="IPR003959">
    <property type="entry name" value="ATPase_AAA_core"/>
</dbReference>
<evidence type="ECO:0000256" key="10">
    <source>
        <dbReference type="ARBA" id="ARBA00022840"/>
    </source>
</evidence>